<reference evidence="3 4" key="1">
    <citation type="submission" date="2019-03" db="EMBL/GenBank/DDBJ databases">
        <title>Genomic Encyclopedia of Type Strains, Phase IV (KMG-IV): sequencing the most valuable type-strain genomes for metagenomic binning, comparative biology and taxonomic classification.</title>
        <authorList>
            <person name="Goeker M."/>
        </authorList>
    </citation>
    <scope>NUCLEOTIDE SEQUENCE [LARGE SCALE GENOMIC DNA]</scope>
    <source>
        <strain evidence="3 4">DSM 45707</strain>
    </source>
</reference>
<name>A0A4R3LHG9_9BACL</name>
<dbReference type="InterPro" id="IPR006343">
    <property type="entry name" value="DnaB/C_C"/>
</dbReference>
<dbReference type="Pfam" id="PF07261">
    <property type="entry name" value="DnaB_2"/>
    <property type="match status" value="1"/>
</dbReference>
<evidence type="ECO:0000313" key="4">
    <source>
        <dbReference type="Proteomes" id="UP000294937"/>
    </source>
</evidence>
<accession>A0A4R3LHG9</accession>
<protein>
    <submittedName>
        <fullName evidence="3">Replication initiation and membrane attachment protein</fullName>
    </submittedName>
</protein>
<sequence>MKGSDKHLQQLEQLEPEQLLAHYTEQSTLPPKIAQLITELKEDFNFSNGMVNSLLEYCLLSKKNLSYSFIFTHANELVKLQVQNTQDVILYFQNLSKKHTPPRPKAPSPSDSEGFNQEYMETNVALIARQLHQLRLEVNTKFDEIHQQLDRIESHLKQITYMLK</sequence>
<dbReference type="Proteomes" id="UP000294937">
    <property type="component" value="Unassembled WGS sequence"/>
</dbReference>
<dbReference type="OrthoDB" id="2989515at2"/>
<comment type="caution">
    <text evidence="3">The sequence shown here is derived from an EMBL/GenBank/DDBJ whole genome shotgun (WGS) entry which is preliminary data.</text>
</comment>
<organism evidence="3 4">
    <name type="scientific">Hazenella coriacea</name>
    <dbReference type="NCBI Taxonomy" id="1179467"/>
    <lineage>
        <taxon>Bacteria</taxon>
        <taxon>Bacillati</taxon>
        <taxon>Bacillota</taxon>
        <taxon>Bacilli</taxon>
        <taxon>Bacillales</taxon>
        <taxon>Thermoactinomycetaceae</taxon>
        <taxon>Hazenella</taxon>
    </lineage>
</organism>
<gene>
    <name evidence="3" type="ORF">EDD58_101613</name>
</gene>
<evidence type="ECO:0000256" key="1">
    <source>
        <dbReference type="ARBA" id="ARBA00093462"/>
    </source>
</evidence>
<dbReference type="RefSeq" id="WP_131923338.1">
    <property type="nucleotide sequence ID" value="NZ_SMAG01000001.1"/>
</dbReference>
<feature type="domain" description="DnaB/C C-terminal" evidence="2">
    <location>
        <begin position="28"/>
        <end position="91"/>
    </location>
</feature>
<comment type="similarity">
    <text evidence="1">Belongs to the DnaB/DnaD family.</text>
</comment>
<keyword evidence="4" id="KW-1185">Reference proteome</keyword>
<dbReference type="EMBL" id="SMAG01000001">
    <property type="protein sequence ID" value="TCS96966.1"/>
    <property type="molecule type" value="Genomic_DNA"/>
</dbReference>
<proteinExistence type="inferred from homology"/>
<evidence type="ECO:0000313" key="3">
    <source>
        <dbReference type="EMBL" id="TCS96966.1"/>
    </source>
</evidence>
<evidence type="ECO:0000259" key="2">
    <source>
        <dbReference type="Pfam" id="PF07261"/>
    </source>
</evidence>
<dbReference type="AlphaFoldDB" id="A0A4R3LHG9"/>